<sequence>MKYAYYNTKIGTIEITYLDKIRSIKLVDNKIQNDTKSEMTDSVYKEICEYLEGSRREFSVYDLLEIKGSNFKQSVIKALRDVPYGKTASYKDIAAKINNPKALRAVGTAIGKNPFLIIYPCHRIIKNDGRIGYFAYGTTIKRFLLDIEEAEYKN</sequence>
<dbReference type="NCBIfam" id="TIGR00589">
    <property type="entry name" value="ogt"/>
    <property type="match status" value="1"/>
</dbReference>
<dbReference type="AlphaFoldDB" id="F0GX75"/>
<dbReference type="STRING" id="879305.HMPREF9290_0849"/>
<proteinExistence type="inferred from homology"/>
<comment type="similarity">
    <text evidence="2">Belongs to the MGMT family.</text>
</comment>
<dbReference type="EC" id="2.1.1.63" evidence="3"/>
<dbReference type="EMBL" id="AEXM01000030">
    <property type="protein sequence ID" value="EGC81552.1"/>
    <property type="molecule type" value="Genomic_DNA"/>
</dbReference>
<feature type="domain" description="Methylguanine DNA methyltransferase ribonuclease-like" evidence="10">
    <location>
        <begin position="1"/>
        <end position="60"/>
    </location>
</feature>
<evidence type="ECO:0000256" key="4">
    <source>
        <dbReference type="ARBA" id="ARBA00022603"/>
    </source>
</evidence>
<dbReference type="PATRIC" id="fig|879305.3.peg.1406"/>
<keyword evidence="12" id="KW-1185">Reference proteome</keyword>
<dbReference type="GO" id="GO:0003908">
    <property type="term" value="F:methylated-DNA-[protein]-cysteine S-methyltransferase activity"/>
    <property type="evidence" value="ECO:0007669"/>
    <property type="project" value="UniProtKB-EC"/>
</dbReference>
<dbReference type="Pfam" id="PF02870">
    <property type="entry name" value="Methyltransf_1N"/>
    <property type="match status" value="1"/>
</dbReference>
<dbReference type="SUPFAM" id="SSF46767">
    <property type="entry name" value="Methylated DNA-protein cysteine methyltransferase, C-terminal domain"/>
    <property type="match status" value="1"/>
</dbReference>
<dbReference type="GO" id="GO:0032259">
    <property type="term" value="P:methylation"/>
    <property type="evidence" value="ECO:0007669"/>
    <property type="project" value="UniProtKB-KW"/>
</dbReference>
<keyword evidence="6" id="KW-0227">DNA damage</keyword>
<dbReference type="eggNOG" id="COG0350">
    <property type="taxonomic scope" value="Bacteria"/>
</dbReference>
<evidence type="ECO:0000259" key="9">
    <source>
        <dbReference type="Pfam" id="PF01035"/>
    </source>
</evidence>
<dbReference type="InterPro" id="IPR008332">
    <property type="entry name" value="MethylG_MeTrfase_N"/>
</dbReference>
<dbReference type="GO" id="GO:0006281">
    <property type="term" value="P:DNA repair"/>
    <property type="evidence" value="ECO:0007669"/>
    <property type="project" value="UniProtKB-KW"/>
</dbReference>
<dbReference type="PANTHER" id="PTHR10815:SF13">
    <property type="entry name" value="METHYLATED-DNA--PROTEIN-CYSTEINE METHYLTRANSFERASE"/>
    <property type="match status" value="1"/>
</dbReference>
<evidence type="ECO:0000256" key="1">
    <source>
        <dbReference type="ARBA" id="ARBA00001286"/>
    </source>
</evidence>
<keyword evidence="7" id="KW-0234">DNA repair</keyword>
<comment type="caution">
    <text evidence="11">The sequence shown here is derived from an EMBL/GenBank/DDBJ whole genome shotgun (WGS) entry which is preliminary data.</text>
</comment>
<dbReference type="InterPro" id="IPR014048">
    <property type="entry name" value="MethylDNA_cys_MeTrfase_DNA-bd"/>
</dbReference>
<evidence type="ECO:0000259" key="10">
    <source>
        <dbReference type="Pfam" id="PF02870"/>
    </source>
</evidence>
<evidence type="ECO:0000256" key="6">
    <source>
        <dbReference type="ARBA" id="ARBA00022763"/>
    </source>
</evidence>
<gene>
    <name evidence="11" type="primary">ogt</name>
    <name evidence="11" type="ORF">HMPREF9290_0849</name>
</gene>
<evidence type="ECO:0000256" key="5">
    <source>
        <dbReference type="ARBA" id="ARBA00022679"/>
    </source>
</evidence>
<protein>
    <recommendedName>
        <fullName evidence="3">methylated-DNA--[protein]-cysteine S-methyltransferase</fullName>
        <ecNumber evidence="3">2.1.1.63</ecNumber>
    </recommendedName>
</protein>
<dbReference type="InterPro" id="IPR036217">
    <property type="entry name" value="MethylDNA_cys_MeTrfase_DNAb"/>
</dbReference>
<accession>F0GX75</accession>
<evidence type="ECO:0000313" key="11">
    <source>
        <dbReference type="EMBL" id="EGC81552.1"/>
    </source>
</evidence>
<dbReference type="CDD" id="cd06445">
    <property type="entry name" value="ATase"/>
    <property type="match status" value="1"/>
</dbReference>
<organism evidence="11 12">
    <name type="scientific">Anaerococcus prevotii ACS-065-V-Col13</name>
    <dbReference type="NCBI Taxonomy" id="879305"/>
    <lineage>
        <taxon>Bacteria</taxon>
        <taxon>Bacillati</taxon>
        <taxon>Bacillota</taxon>
        <taxon>Tissierellia</taxon>
        <taxon>Tissierellales</taxon>
        <taxon>Peptoniphilaceae</taxon>
        <taxon>Anaerococcus</taxon>
    </lineage>
</organism>
<name>F0GX75_9FIRM</name>
<dbReference type="FunFam" id="1.10.10.10:FF:000214">
    <property type="entry name" value="Methylated-DNA--protein-cysteine methyltransferase"/>
    <property type="match status" value="1"/>
</dbReference>
<dbReference type="Pfam" id="PF01035">
    <property type="entry name" value="DNA_binding_1"/>
    <property type="match status" value="1"/>
</dbReference>
<dbReference type="Gene3D" id="1.10.10.10">
    <property type="entry name" value="Winged helix-like DNA-binding domain superfamily/Winged helix DNA-binding domain"/>
    <property type="match status" value="1"/>
</dbReference>
<keyword evidence="4 11" id="KW-0489">Methyltransferase</keyword>
<reference evidence="11 12" key="1">
    <citation type="submission" date="2011-01" db="EMBL/GenBank/DDBJ databases">
        <authorList>
            <person name="Durkin A.S."/>
            <person name="Madupu R."/>
            <person name="Torralba M."/>
            <person name="Gillis M."/>
            <person name="Methe B."/>
            <person name="Sutton G."/>
            <person name="Nelson K.E."/>
        </authorList>
    </citation>
    <scope>NUCLEOTIDE SEQUENCE [LARGE SCALE GENOMIC DNA]</scope>
    <source>
        <strain evidence="11 12">ACS-065-V-Col13</strain>
    </source>
</reference>
<dbReference type="Proteomes" id="UP000005286">
    <property type="component" value="Unassembled WGS sequence"/>
</dbReference>
<keyword evidence="5 11" id="KW-0808">Transferase</keyword>
<comment type="catalytic activity">
    <reaction evidence="1">
        <text>a 4-O-methyl-thymidine in DNA + L-cysteinyl-[protein] = a thymidine in DNA + S-methyl-L-cysteinyl-[protein]</text>
        <dbReference type="Rhea" id="RHEA:53428"/>
        <dbReference type="Rhea" id="RHEA-COMP:10131"/>
        <dbReference type="Rhea" id="RHEA-COMP:10132"/>
        <dbReference type="Rhea" id="RHEA-COMP:13555"/>
        <dbReference type="Rhea" id="RHEA-COMP:13556"/>
        <dbReference type="ChEBI" id="CHEBI:29950"/>
        <dbReference type="ChEBI" id="CHEBI:82612"/>
        <dbReference type="ChEBI" id="CHEBI:137386"/>
        <dbReference type="ChEBI" id="CHEBI:137387"/>
        <dbReference type="EC" id="2.1.1.63"/>
    </reaction>
</comment>
<evidence type="ECO:0000256" key="2">
    <source>
        <dbReference type="ARBA" id="ARBA00008711"/>
    </source>
</evidence>
<evidence type="ECO:0000313" key="12">
    <source>
        <dbReference type="Proteomes" id="UP000005286"/>
    </source>
</evidence>
<evidence type="ECO:0000256" key="7">
    <source>
        <dbReference type="ARBA" id="ARBA00023204"/>
    </source>
</evidence>
<dbReference type="InterPro" id="IPR036388">
    <property type="entry name" value="WH-like_DNA-bd_sf"/>
</dbReference>
<dbReference type="PANTHER" id="PTHR10815">
    <property type="entry name" value="METHYLATED-DNA--PROTEIN-CYSTEINE METHYLTRANSFERASE"/>
    <property type="match status" value="1"/>
</dbReference>
<dbReference type="RefSeq" id="WP_004835476.1">
    <property type="nucleotide sequence ID" value="NZ_AEXM01000030.1"/>
</dbReference>
<evidence type="ECO:0000256" key="8">
    <source>
        <dbReference type="ARBA" id="ARBA00049348"/>
    </source>
</evidence>
<comment type="catalytic activity">
    <reaction evidence="8">
        <text>a 6-O-methyl-2'-deoxyguanosine in DNA + L-cysteinyl-[protein] = S-methyl-L-cysteinyl-[protein] + a 2'-deoxyguanosine in DNA</text>
        <dbReference type="Rhea" id="RHEA:24000"/>
        <dbReference type="Rhea" id="RHEA-COMP:10131"/>
        <dbReference type="Rhea" id="RHEA-COMP:10132"/>
        <dbReference type="Rhea" id="RHEA-COMP:11367"/>
        <dbReference type="Rhea" id="RHEA-COMP:11368"/>
        <dbReference type="ChEBI" id="CHEBI:29950"/>
        <dbReference type="ChEBI" id="CHEBI:82612"/>
        <dbReference type="ChEBI" id="CHEBI:85445"/>
        <dbReference type="ChEBI" id="CHEBI:85448"/>
        <dbReference type="EC" id="2.1.1.63"/>
    </reaction>
</comment>
<evidence type="ECO:0000256" key="3">
    <source>
        <dbReference type="ARBA" id="ARBA00011918"/>
    </source>
</evidence>
<feature type="domain" description="Methylated-DNA-[protein]-cysteine S-methyltransferase DNA binding" evidence="9">
    <location>
        <begin position="70"/>
        <end position="149"/>
    </location>
</feature>